<dbReference type="Pfam" id="PF14662">
    <property type="entry name" value="KASH_CCD"/>
    <property type="match status" value="1"/>
</dbReference>
<organism evidence="11 12">
    <name type="scientific">Larimichthys crocea</name>
    <name type="common">Large yellow croaker</name>
    <name type="synonym">Pseudosciaena crocea</name>
    <dbReference type="NCBI Taxonomy" id="215358"/>
    <lineage>
        <taxon>Eukaryota</taxon>
        <taxon>Metazoa</taxon>
        <taxon>Chordata</taxon>
        <taxon>Craniata</taxon>
        <taxon>Vertebrata</taxon>
        <taxon>Euteleostomi</taxon>
        <taxon>Actinopterygii</taxon>
        <taxon>Neopterygii</taxon>
        <taxon>Teleostei</taxon>
        <taxon>Neoteleostei</taxon>
        <taxon>Acanthomorphata</taxon>
        <taxon>Eupercaria</taxon>
        <taxon>Sciaenidae</taxon>
        <taxon>Larimichthys</taxon>
    </lineage>
</organism>
<feature type="domain" description="KASH5-like coiled-coil" evidence="10">
    <location>
        <begin position="302"/>
        <end position="488"/>
    </location>
</feature>
<feature type="transmembrane region" description="Helical" evidence="7">
    <location>
        <begin position="21"/>
        <end position="40"/>
    </location>
</feature>
<feature type="domain" description="Palmitoyltransferase DHHC" evidence="9">
    <location>
        <begin position="101"/>
        <end position="240"/>
    </location>
</feature>
<dbReference type="GO" id="GO:0005783">
    <property type="term" value="C:endoplasmic reticulum"/>
    <property type="evidence" value="ECO:0007669"/>
    <property type="project" value="TreeGrafter"/>
</dbReference>
<dbReference type="PANTHER" id="PTHR22883">
    <property type="entry name" value="ZINC FINGER DHHC DOMAIN CONTAINING PROTEIN"/>
    <property type="match status" value="1"/>
</dbReference>
<dbReference type="EMBL" id="REGW02000015">
    <property type="protein sequence ID" value="KAE8285856.1"/>
    <property type="molecule type" value="Genomic_DNA"/>
</dbReference>
<dbReference type="GO" id="GO:0006612">
    <property type="term" value="P:protein targeting to membrane"/>
    <property type="evidence" value="ECO:0007669"/>
    <property type="project" value="TreeGrafter"/>
</dbReference>
<dbReference type="AlphaFoldDB" id="A0A6G0I3S4"/>
<evidence type="ECO:0000256" key="4">
    <source>
        <dbReference type="ARBA" id="ARBA00022989"/>
    </source>
</evidence>
<dbReference type="GO" id="GO:0016020">
    <property type="term" value="C:membrane"/>
    <property type="evidence" value="ECO:0007669"/>
    <property type="project" value="UniProtKB-SubCell"/>
</dbReference>
<dbReference type="InterPro" id="IPR001594">
    <property type="entry name" value="Palmitoyltrfase_DHHC"/>
</dbReference>
<protein>
    <recommendedName>
        <fullName evidence="7">Palmitoyltransferase</fullName>
        <ecNumber evidence="7">2.3.1.225</ecNumber>
    </recommendedName>
</protein>
<comment type="similarity">
    <text evidence="7">Belongs to the DHHC palmitoyltransferase family.</text>
</comment>
<evidence type="ECO:0000313" key="11">
    <source>
        <dbReference type="EMBL" id="KAE8285856.1"/>
    </source>
</evidence>
<name>A0A6G0I3S4_LARCR</name>
<dbReference type="EC" id="2.3.1.225" evidence="7"/>
<dbReference type="PROSITE" id="PS50216">
    <property type="entry name" value="DHHC"/>
    <property type="match status" value="1"/>
</dbReference>
<comment type="subcellular location">
    <subcellularLocation>
        <location evidence="1">Membrane</location>
        <topology evidence="1">Multi-pass membrane protein</topology>
    </subcellularLocation>
</comment>
<dbReference type="Proteomes" id="UP000424527">
    <property type="component" value="Unassembled WGS sequence"/>
</dbReference>
<feature type="transmembrane region" description="Helical" evidence="7">
    <location>
        <begin position="169"/>
        <end position="190"/>
    </location>
</feature>
<feature type="transmembrane region" description="Helical" evidence="7">
    <location>
        <begin position="202"/>
        <end position="228"/>
    </location>
</feature>
<dbReference type="InterPro" id="IPR039859">
    <property type="entry name" value="PFA4/ZDH16/20/ERF2-like"/>
</dbReference>
<evidence type="ECO:0000256" key="1">
    <source>
        <dbReference type="ARBA" id="ARBA00004141"/>
    </source>
</evidence>
<feature type="transmembrane region" description="Helical" evidence="7">
    <location>
        <begin position="598"/>
        <end position="620"/>
    </location>
</feature>
<evidence type="ECO:0000256" key="8">
    <source>
        <dbReference type="SAM" id="Coils"/>
    </source>
</evidence>
<feature type="coiled-coil region" evidence="8">
    <location>
        <begin position="331"/>
        <end position="499"/>
    </location>
</feature>
<keyword evidence="5 7" id="KW-0472">Membrane</keyword>
<evidence type="ECO:0000256" key="5">
    <source>
        <dbReference type="ARBA" id="ARBA00023136"/>
    </source>
</evidence>
<feature type="transmembrane region" description="Helical" evidence="7">
    <location>
        <begin position="60"/>
        <end position="81"/>
    </location>
</feature>
<gene>
    <name evidence="11" type="ORF">D5F01_LYC15525</name>
</gene>
<keyword evidence="4 7" id="KW-1133">Transmembrane helix</keyword>
<sequence length="649" mass="74391">MTSLASKVFCRVERLCRHLPVVLNTFLVFSITGEVSYLVLLEAPLEPEQQKTAGSAWWKAVHLLAQYFMLGNICWNSVLFLRTSPSIRGVFLGGEGMGQGWRYCYTCETHTPPRCSHCYDCKVCVLRRDHHCVFFGQCVGFRNYRYFLSCLLFMWSGLLYATLMNAEVFIVILKEGLTLHSFLLLLIPWIMLVSGQVSARAFAFAFIADTCVVGFLLVSAFFFFHLFLMIRGQTTREWYSTRRPYNLGVLGNLRHSLGLRWYLCWICPLIPSPLPGDGMNFQLLTAPEEQTIRMDVAEENKTSEEMLEKIAELEYSQNMLRDLNAQMRHWLEVADEELAMLRSENATLKKQLKDLEKFVNEAQQVEAEPSSTLLADELDAKRSIEKKIEKLEKESTVLKEQNKKLSAELKSSQQEDEQDKITLSKLRATQQTLKNEIEEDQIELQHRDDVIHKLTLQIKHMKETEDEYLNITQDLRLTNQKLRNQLEDRQDQASFANLNDLMEEREGSPSPPLSFAEEIKLLASLTEVKSSNSTDLKNQNRSPAPQTSSSKWILHPVLPQVSTRVRNTEAKELLKSQSLAVKLHTERCQGVLGTVVKLAGLFALFVFLVFVLGTVALANCEDMFDNSWRGLSMALWPYCNLHYVALPPF</sequence>
<dbReference type="InterPro" id="IPR028168">
    <property type="entry name" value="KASH5_CC"/>
</dbReference>
<evidence type="ECO:0000256" key="2">
    <source>
        <dbReference type="ARBA" id="ARBA00022679"/>
    </source>
</evidence>
<evidence type="ECO:0000256" key="6">
    <source>
        <dbReference type="ARBA" id="ARBA00023315"/>
    </source>
</evidence>
<evidence type="ECO:0000259" key="9">
    <source>
        <dbReference type="Pfam" id="PF01529"/>
    </source>
</evidence>
<dbReference type="Pfam" id="PF01529">
    <property type="entry name" value="DHHC"/>
    <property type="match status" value="1"/>
</dbReference>
<keyword evidence="8" id="KW-0175">Coiled coil</keyword>
<evidence type="ECO:0000313" key="12">
    <source>
        <dbReference type="Proteomes" id="UP000424527"/>
    </source>
</evidence>
<feature type="transmembrane region" description="Helical" evidence="7">
    <location>
        <begin position="144"/>
        <end position="163"/>
    </location>
</feature>
<keyword evidence="6 7" id="KW-0012">Acyltransferase</keyword>
<accession>A0A6G0I3S4</accession>
<dbReference type="PANTHER" id="PTHR22883:SF414">
    <property type="entry name" value="PALMITOYLTRANSFERASE ZDHHC24-RELATED"/>
    <property type="match status" value="1"/>
</dbReference>
<dbReference type="GO" id="GO:0005794">
    <property type="term" value="C:Golgi apparatus"/>
    <property type="evidence" value="ECO:0007669"/>
    <property type="project" value="TreeGrafter"/>
</dbReference>
<reference evidence="11 12" key="1">
    <citation type="submission" date="2019-07" db="EMBL/GenBank/DDBJ databases">
        <title>Chromosome genome assembly for large yellow croaker.</title>
        <authorList>
            <person name="Xiao S."/>
        </authorList>
    </citation>
    <scope>NUCLEOTIDE SEQUENCE [LARGE SCALE GENOMIC DNA]</scope>
    <source>
        <strain evidence="11">JMULYC20181020</strain>
        <tissue evidence="11">Muscle</tissue>
    </source>
</reference>
<comment type="catalytic activity">
    <reaction evidence="7">
        <text>L-cysteinyl-[protein] + hexadecanoyl-CoA = S-hexadecanoyl-L-cysteinyl-[protein] + CoA</text>
        <dbReference type="Rhea" id="RHEA:36683"/>
        <dbReference type="Rhea" id="RHEA-COMP:10131"/>
        <dbReference type="Rhea" id="RHEA-COMP:11032"/>
        <dbReference type="ChEBI" id="CHEBI:29950"/>
        <dbReference type="ChEBI" id="CHEBI:57287"/>
        <dbReference type="ChEBI" id="CHEBI:57379"/>
        <dbReference type="ChEBI" id="CHEBI:74151"/>
        <dbReference type="EC" id="2.3.1.225"/>
    </reaction>
</comment>
<evidence type="ECO:0000259" key="10">
    <source>
        <dbReference type="Pfam" id="PF14662"/>
    </source>
</evidence>
<evidence type="ECO:0000256" key="7">
    <source>
        <dbReference type="RuleBase" id="RU079119"/>
    </source>
</evidence>
<comment type="caution">
    <text evidence="11">The sequence shown here is derived from an EMBL/GenBank/DDBJ whole genome shotgun (WGS) entry which is preliminary data.</text>
</comment>
<proteinExistence type="inferred from homology"/>
<dbReference type="GO" id="GO:0019706">
    <property type="term" value="F:protein-cysteine S-palmitoyltransferase activity"/>
    <property type="evidence" value="ECO:0007669"/>
    <property type="project" value="UniProtKB-EC"/>
</dbReference>
<keyword evidence="12" id="KW-1185">Reference proteome</keyword>
<comment type="domain">
    <text evidence="7">The DHHC domain is required for palmitoyltransferase activity.</text>
</comment>
<evidence type="ECO:0000256" key="3">
    <source>
        <dbReference type="ARBA" id="ARBA00022692"/>
    </source>
</evidence>
<keyword evidence="3 7" id="KW-0812">Transmembrane</keyword>
<keyword evidence="2 7" id="KW-0808">Transferase</keyword>